<reference evidence="1 2" key="1">
    <citation type="submission" date="2017-03" db="EMBL/GenBank/DDBJ databases">
        <title>Genome sequence of Lactobacillus kimchii KACC 12383.</title>
        <authorList>
            <person name="Chun J."/>
        </authorList>
    </citation>
    <scope>NUCLEOTIDE SEQUENCE [LARGE SCALE GENOMIC DNA]</scope>
    <source>
        <strain evidence="1 2">KACC 12383</strain>
    </source>
</reference>
<accession>A0A210PBR5</accession>
<dbReference type="AlphaFoldDB" id="A0A210PBR5"/>
<dbReference type="Proteomes" id="UP000196649">
    <property type="component" value="Unassembled WGS sequence"/>
</dbReference>
<protein>
    <submittedName>
        <fullName evidence="1">Uncharacterized protein</fullName>
    </submittedName>
</protein>
<evidence type="ECO:0000313" key="2">
    <source>
        <dbReference type="Proteomes" id="UP000196649"/>
    </source>
</evidence>
<evidence type="ECO:0000313" key="1">
    <source>
        <dbReference type="EMBL" id="OWF33922.1"/>
    </source>
</evidence>
<sequence>MAQNDVREVTVKPVVDVVAEREKKRHDWIENYLNRNLNVYTKK</sequence>
<comment type="caution">
    <text evidence="1">The sequence shown here is derived from an EMBL/GenBank/DDBJ whole genome shotgun (WGS) entry which is preliminary data.</text>
</comment>
<dbReference type="EMBL" id="MXAL01000002">
    <property type="protein sequence ID" value="OWF33922.1"/>
    <property type="molecule type" value="Genomic_DNA"/>
</dbReference>
<proteinExistence type="predicted"/>
<dbReference type="RefSeq" id="WP_256970467.1">
    <property type="nucleotide sequence ID" value="NZ_LNUB01000033.1"/>
</dbReference>
<name>A0A210PBR5_9LACO</name>
<organism evidence="1 2">
    <name type="scientific">Companilactobacillus kimchii</name>
    <dbReference type="NCBI Taxonomy" id="2801452"/>
    <lineage>
        <taxon>Bacteria</taxon>
        <taxon>Bacillati</taxon>
        <taxon>Bacillota</taxon>
        <taxon>Bacilli</taxon>
        <taxon>Lactobacillales</taxon>
        <taxon>Lactobacillaceae</taxon>
        <taxon>Companilactobacillus</taxon>
    </lineage>
</organism>
<gene>
    <name evidence="1" type="ORF">LKACC12383_00532</name>
</gene>